<feature type="transmembrane region" description="Helical" evidence="7">
    <location>
        <begin position="380"/>
        <end position="401"/>
    </location>
</feature>
<evidence type="ECO:0000256" key="4">
    <source>
        <dbReference type="ARBA" id="ARBA00022692"/>
    </source>
</evidence>
<keyword evidence="4 7" id="KW-0812">Transmembrane</keyword>
<feature type="domain" description="MacB-like periplasmic core" evidence="9">
    <location>
        <begin position="23"/>
        <end position="230"/>
    </location>
</feature>
<dbReference type="PANTHER" id="PTHR30489">
    <property type="entry name" value="LIPOPROTEIN-RELEASING SYSTEM TRANSMEMBRANE PROTEIN LOLE"/>
    <property type="match status" value="1"/>
</dbReference>
<dbReference type="EMBL" id="JBHRYR010000003">
    <property type="protein sequence ID" value="MFC3852907.1"/>
    <property type="molecule type" value="Genomic_DNA"/>
</dbReference>
<evidence type="ECO:0000256" key="7">
    <source>
        <dbReference type="SAM" id="Phobius"/>
    </source>
</evidence>
<evidence type="ECO:0000259" key="8">
    <source>
        <dbReference type="Pfam" id="PF02687"/>
    </source>
</evidence>
<gene>
    <name evidence="10" type="ORF">ACFOOG_08695</name>
</gene>
<dbReference type="Proteomes" id="UP001595617">
    <property type="component" value="Unassembled WGS sequence"/>
</dbReference>
<evidence type="ECO:0000256" key="1">
    <source>
        <dbReference type="ARBA" id="ARBA00004651"/>
    </source>
</evidence>
<dbReference type="PANTHER" id="PTHR30489:SF0">
    <property type="entry name" value="LIPOPROTEIN-RELEASING SYSTEM TRANSMEMBRANE PROTEIN LOLE"/>
    <property type="match status" value="1"/>
</dbReference>
<evidence type="ECO:0000313" key="10">
    <source>
        <dbReference type="EMBL" id="MFC3852907.1"/>
    </source>
</evidence>
<keyword evidence="6 7" id="KW-0472">Membrane</keyword>
<proteinExistence type="inferred from homology"/>
<evidence type="ECO:0000256" key="3">
    <source>
        <dbReference type="ARBA" id="ARBA00022475"/>
    </source>
</evidence>
<evidence type="ECO:0000313" key="11">
    <source>
        <dbReference type="Proteomes" id="UP001595617"/>
    </source>
</evidence>
<keyword evidence="11" id="KW-1185">Reference proteome</keyword>
<comment type="caution">
    <text evidence="10">The sequence shown here is derived from an EMBL/GenBank/DDBJ whole genome shotgun (WGS) entry which is preliminary data.</text>
</comment>
<dbReference type="RefSeq" id="WP_380695556.1">
    <property type="nucleotide sequence ID" value="NZ_JBHRYR010000003.1"/>
</dbReference>
<comment type="subcellular location">
    <subcellularLocation>
        <location evidence="1">Cell membrane</location>
        <topology evidence="1">Multi-pass membrane protein</topology>
    </subcellularLocation>
</comment>
<evidence type="ECO:0000256" key="2">
    <source>
        <dbReference type="ARBA" id="ARBA00005236"/>
    </source>
</evidence>
<feature type="transmembrane region" description="Helical" evidence="7">
    <location>
        <begin position="275"/>
        <end position="298"/>
    </location>
</feature>
<accession>A0ABV8A0E9</accession>
<evidence type="ECO:0000259" key="9">
    <source>
        <dbReference type="Pfam" id="PF12704"/>
    </source>
</evidence>
<comment type="similarity">
    <text evidence="2">Belongs to the ABC-4 integral membrane protein family. LolC/E subfamily.</text>
</comment>
<feature type="domain" description="ABC3 transporter permease C-terminal" evidence="8">
    <location>
        <begin position="277"/>
        <end position="403"/>
    </location>
</feature>
<evidence type="ECO:0000256" key="5">
    <source>
        <dbReference type="ARBA" id="ARBA00022989"/>
    </source>
</evidence>
<keyword evidence="5 7" id="KW-1133">Transmembrane helix</keyword>
<dbReference type="InterPro" id="IPR025857">
    <property type="entry name" value="MacB_PCD"/>
</dbReference>
<organism evidence="10 11">
    <name type="scientific">Saccharospirillum mangrovi</name>
    <dbReference type="NCBI Taxonomy" id="2161747"/>
    <lineage>
        <taxon>Bacteria</taxon>
        <taxon>Pseudomonadati</taxon>
        <taxon>Pseudomonadota</taxon>
        <taxon>Gammaproteobacteria</taxon>
        <taxon>Oceanospirillales</taxon>
        <taxon>Saccharospirillaceae</taxon>
        <taxon>Saccharospirillum</taxon>
    </lineage>
</organism>
<dbReference type="InterPro" id="IPR003838">
    <property type="entry name" value="ABC3_permease_C"/>
</dbReference>
<protein>
    <submittedName>
        <fullName evidence="10">ABC transporter permease</fullName>
    </submittedName>
</protein>
<dbReference type="Pfam" id="PF12704">
    <property type="entry name" value="MacB_PCD"/>
    <property type="match status" value="1"/>
</dbReference>
<sequence length="413" mass="44525">MGIFQPQHWQLALRNLQRNRRRTLLTGLIIALSTAALILTDAFVVGFTDATVRSATRMFPGDAQIHHVDYLAERDETFYVPNPEPLLTSLAREPSVANATPRALAFGMISSAADNRAVQVIGIAPDAEARVSRLADVMVDGKYLADSGPVGQLLMGRRLAELLEVDLGDRLVVSVHNQEYNSADQQLFRVSGLFHFNAKGFDEEAIFILLPRLQSMLAIGDGVHEIAFNMQNASLASDPYLPLWQQLSGPDVRAEGWTTLMPQLASMLALTGSSMAVIGVILFILAGLGVTNGIFMSIYERTWEIGVLLAVGTRRRGVFALIMAETLLLALGAVLVGMLMGLGGTLWLGAVGIDYGSMEISGVAVAEVIRAEVQATQYTVFPVAVVALTLVAALYPALYAARILPAKALHKSL</sequence>
<evidence type="ECO:0000256" key="6">
    <source>
        <dbReference type="ARBA" id="ARBA00023136"/>
    </source>
</evidence>
<feature type="transmembrane region" description="Helical" evidence="7">
    <location>
        <begin position="24"/>
        <end position="47"/>
    </location>
</feature>
<name>A0ABV8A0E9_9GAMM</name>
<reference evidence="11" key="1">
    <citation type="journal article" date="2019" name="Int. J. Syst. Evol. Microbiol.">
        <title>The Global Catalogue of Microorganisms (GCM) 10K type strain sequencing project: providing services to taxonomists for standard genome sequencing and annotation.</title>
        <authorList>
            <consortium name="The Broad Institute Genomics Platform"/>
            <consortium name="The Broad Institute Genome Sequencing Center for Infectious Disease"/>
            <person name="Wu L."/>
            <person name="Ma J."/>
        </authorList>
    </citation>
    <scope>NUCLEOTIDE SEQUENCE [LARGE SCALE GENOMIC DNA]</scope>
    <source>
        <strain evidence="11">IBRC 10765</strain>
    </source>
</reference>
<feature type="transmembrane region" description="Helical" evidence="7">
    <location>
        <begin position="318"/>
        <end position="340"/>
    </location>
</feature>
<dbReference type="InterPro" id="IPR051447">
    <property type="entry name" value="Lipoprotein-release_system"/>
</dbReference>
<keyword evidence="3" id="KW-1003">Cell membrane</keyword>
<dbReference type="Pfam" id="PF02687">
    <property type="entry name" value="FtsX"/>
    <property type="match status" value="1"/>
</dbReference>